<feature type="transmembrane region" description="Helical" evidence="6">
    <location>
        <begin position="51"/>
        <end position="70"/>
    </location>
</feature>
<keyword evidence="2" id="KW-0813">Transport</keyword>
<name>A0A6N3C037_9FIRM</name>
<proteinExistence type="predicted"/>
<dbReference type="PANTHER" id="PTHR11360">
    <property type="entry name" value="MONOCARBOXYLATE TRANSPORTER"/>
    <property type="match status" value="1"/>
</dbReference>
<comment type="subcellular location">
    <subcellularLocation>
        <location evidence="1">Cell membrane</location>
        <topology evidence="1">Multi-pass membrane protein</topology>
    </subcellularLocation>
</comment>
<feature type="transmembrane region" description="Helical" evidence="6">
    <location>
        <begin position="294"/>
        <end position="316"/>
    </location>
</feature>
<feature type="transmembrane region" description="Helical" evidence="6">
    <location>
        <begin position="82"/>
        <end position="100"/>
    </location>
</feature>
<feature type="domain" description="Major facilitator superfamily (MFS) profile" evidence="7">
    <location>
        <begin position="1"/>
        <end position="415"/>
    </location>
</feature>
<evidence type="ECO:0000256" key="4">
    <source>
        <dbReference type="ARBA" id="ARBA00022989"/>
    </source>
</evidence>
<evidence type="ECO:0000259" key="7">
    <source>
        <dbReference type="PROSITE" id="PS50850"/>
    </source>
</evidence>
<dbReference type="EMBL" id="CACRUE010000026">
    <property type="protein sequence ID" value="VYU07701.1"/>
    <property type="molecule type" value="Genomic_DNA"/>
</dbReference>
<evidence type="ECO:0000256" key="5">
    <source>
        <dbReference type="ARBA" id="ARBA00023136"/>
    </source>
</evidence>
<protein>
    <submittedName>
        <fullName evidence="8">Putative MFS-type transporter YhjX</fullName>
    </submittedName>
</protein>
<feature type="transmembrane region" description="Helical" evidence="6">
    <location>
        <begin position="386"/>
        <end position="405"/>
    </location>
</feature>
<dbReference type="InterPro" id="IPR020846">
    <property type="entry name" value="MFS_dom"/>
</dbReference>
<dbReference type="GO" id="GO:0005886">
    <property type="term" value="C:plasma membrane"/>
    <property type="evidence" value="ECO:0007669"/>
    <property type="project" value="UniProtKB-SubCell"/>
</dbReference>
<reference evidence="8" key="1">
    <citation type="submission" date="2019-11" db="EMBL/GenBank/DDBJ databases">
        <authorList>
            <person name="Feng L."/>
        </authorList>
    </citation>
    <scope>NUCLEOTIDE SEQUENCE</scope>
    <source>
        <strain evidence="8">IbartlettiiLFYP30</strain>
    </source>
</reference>
<sequence length="425" mass="46047">MENNKNSKIFYGWWVVLGCVLITTTMVPPIMSLSNKFLIQVTTEMNISRGAFTLANTIVQGLGIFISPIVSKNLAKGNMRKIQSISIIGFVLAYASYSLAKSPIHLYMSSFFVGLFYLNSTLIPVSMMVTNWFVEKRGIAMSVTMAGIGLGGTIFSPIVTNLLQNYGWRHTYLIMAGIILVVALPVALFVLKKSPEQMGLKAYGAEKQAANNAKQGTKKQGVLISVKESKTKLFFLLMIVGMLANGIINSGALGQFPPALEELHGASVQAAIISLYSLVGIFGKIFIGWINDKFGVVVSATYGCIMFGLAFVFMLLGQNTNMLYIMAVVFGFGNAIGTVIPPLVTSEVFGMEKYPEAYGMVNSATQVGLSLGSLLVASMYDLNGSYTLAWMLLLVLTAVTLFSWVGSCLAAKRYMASDVELKQAQ</sequence>
<evidence type="ECO:0000256" key="1">
    <source>
        <dbReference type="ARBA" id="ARBA00004651"/>
    </source>
</evidence>
<feature type="transmembrane region" description="Helical" evidence="6">
    <location>
        <begin position="357"/>
        <end position="380"/>
    </location>
</feature>
<organism evidence="8">
    <name type="scientific">Intestinibacter bartlettii</name>
    <dbReference type="NCBI Taxonomy" id="261299"/>
    <lineage>
        <taxon>Bacteria</taxon>
        <taxon>Bacillati</taxon>
        <taxon>Bacillota</taxon>
        <taxon>Clostridia</taxon>
        <taxon>Peptostreptococcales</taxon>
        <taxon>Peptostreptococcaceae</taxon>
        <taxon>Intestinibacter</taxon>
    </lineage>
</organism>
<dbReference type="Gene3D" id="1.20.1250.20">
    <property type="entry name" value="MFS general substrate transporter like domains"/>
    <property type="match status" value="1"/>
</dbReference>
<feature type="transmembrane region" description="Helical" evidence="6">
    <location>
        <begin position="171"/>
        <end position="191"/>
    </location>
</feature>
<dbReference type="GO" id="GO:0022857">
    <property type="term" value="F:transmembrane transporter activity"/>
    <property type="evidence" value="ECO:0007669"/>
    <property type="project" value="InterPro"/>
</dbReference>
<feature type="transmembrane region" description="Helical" evidence="6">
    <location>
        <begin position="233"/>
        <end position="254"/>
    </location>
</feature>
<evidence type="ECO:0000256" key="6">
    <source>
        <dbReference type="SAM" id="Phobius"/>
    </source>
</evidence>
<dbReference type="InterPro" id="IPR011701">
    <property type="entry name" value="MFS"/>
</dbReference>
<feature type="transmembrane region" description="Helical" evidence="6">
    <location>
        <begin position="12"/>
        <end position="31"/>
    </location>
</feature>
<dbReference type="PROSITE" id="PS51257">
    <property type="entry name" value="PROKAR_LIPOPROTEIN"/>
    <property type="match status" value="1"/>
</dbReference>
<dbReference type="PANTHER" id="PTHR11360:SF290">
    <property type="entry name" value="MONOCARBOXYLATE MFS PERMEASE"/>
    <property type="match status" value="1"/>
</dbReference>
<feature type="transmembrane region" description="Helical" evidence="6">
    <location>
        <begin position="106"/>
        <end position="127"/>
    </location>
</feature>
<dbReference type="SUPFAM" id="SSF103473">
    <property type="entry name" value="MFS general substrate transporter"/>
    <property type="match status" value="1"/>
</dbReference>
<dbReference type="RefSeq" id="WP_156530836.1">
    <property type="nucleotide sequence ID" value="NZ_CACRUE010000026.1"/>
</dbReference>
<gene>
    <name evidence="8" type="primary">yhjX_2</name>
    <name evidence="8" type="ORF">IBLFYP30_01676</name>
</gene>
<evidence type="ECO:0000256" key="3">
    <source>
        <dbReference type="ARBA" id="ARBA00022692"/>
    </source>
</evidence>
<dbReference type="InterPro" id="IPR050327">
    <property type="entry name" value="Proton-linked_MCT"/>
</dbReference>
<evidence type="ECO:0000313" key="8">
    <source>
        <dbReference type="EMBL" id="VYU07701.1"/>
    </source>
</evidence>
<dbReference type="Pfam" id="PF07690">
    <property type="entry name" value="MFS_1"/>
    <property type="match status" value="1"/>
</dbReference>
<feature type="transmembrane region" description="Helical" evidence="6">
    <location>
        <begin position="322"/>
        <end position="345"/>
    </location>
</feature>
<keyword evidence="3 6" id="KW-0812">Transmembrane</keyword>
<dbReference type="PROSITE" id="PS50850">
    <property type="entry name" value="MFS"/>
    <property type="match status" value="1"/>
</dbReference>
<keyword evidence="4 6" id="KW-1133">Transmembrane helix</keyword>
<feature type="transmembrane region" description="Helical" evidence="6">
    <location>
        <begin position="266"/>
        <end position="287"/>
    </location>
</feature>
<feature type="transmembrane region" description="Helical" evidence="6">
    <location>
        <begin position="139"/>
        <end position="159"/>
    </location>
</feature>
<keyword evidence="5 6" id="KW-0472">Membrane</keyword>
<dbReference type="InterPro" id="IPR036259">
    <property type="entry name" value="MFS_trans_sf"/>
</dbReference>
<dbReference type="AlphaFoldDB" id="A0A6N3C037"/>
<accession>A0A6N3C037</accession>
<evidence type="ECO:0000256" key="2">
    <source>
        <dbReference type="ARBA" id="ARBA00022448"/>
    </source>
</evidence>